<feature type="domain" description="Methyltransferase" evidence="1">
    <location>
        <begin position="35"/>
        <end position="154"/>
    </location>
</feature>
<name>A0A0V8JGQ5_9BACI</name>
<dbReference type="CDD" id="cd02440">
    <property type="entry name" value="AdoMet_MTases"/>
    <property type="match status" value="1"/>
</dbReference>
<reference evidence="2 3" key="1">
    <citation type="submission" date="2015-11" db="EMBL/GenBank/DDBJ databases">
        <title>Bacillus caseinolyticus sp nov.</title>
        <authorList>
            <person name="Dastager S.G."/>
            <person name="Mawlankar R."/>
        </authorList>
    </citation>
    <scope>NUCLEOTIDE SEQUENCE [LARGE SCALE GENOMIC DNA]</scope>
    <source>
        <strain evidence="2 3">SGD-V-76</strain>
    </source>
</reference>
<proteinExistence type="predicted"/>
<dbReference type="Pfam" id="PF13847">
    <property type="entry name" value="Methyltransf_31"/>
    <property type="match status" value="1"/>
</dbReference>
<evidence type="ECO:0000259" key="1">
    <source>
        <dbReference type="Pfam" id="PF13847"/>
    </source>
</evidence>
<dbReference type="Gene3D" id="3.40.50.150">
    <property type="entry name" value="Vaccinia Virus protein VP39"/>
    <property type="match status" value="1"/>
</dbReference>
<keyword evidence="2" id="KW-0808">Transferase</keyword>
<keyword evidence="3" id="KW-1185">Reference proteome</keyword>
<evidence type="ECO:0000313" key="3">
    <source>
        <dbReference type="Proteomes" id="UP000053681"/>
    </source>
</evidence>
<keyword evidence="2" id="KW-0489">Methyltransferase</keyword>
<protein>
    <submittedName>
        <fullName evidence="2">Ubiquinone biosynthesis methyltransferase UbiE</fullName>
    </submittedName>
</protein>
<dbReference type="AlphaFoldDB" id="A0A0V8JGQ5"/>
<gene>
    <name evidence="2" type="ORF">AS180_20160</name>
</gene>
<dbReference type="GO" id="GO:0008168">
    <property type="term" value="F:methyltransferase activity"/>
    <property type="evidence" value="ECO:0007669"/>
    <property type="project" value="UniProtKB-KW"/>
</dbReference>
<organism evidence="2 3">
    <name type="scientific">Priestia veravalensis</name>
    <dbReference type="NCBI Taxonomy" id="1414648"/>
    <lineage>
        <taxon>Bacteria</taxon>
        <taxon>Bacillati</taxon>
        <taxon>Bacillota</taxon>
        <taxon>Bacilli</taxon>
        <taxon>Bacillales</taxon>
        <taxon>Bacillaceae</taxon>
        <taxon>Priestia</taxon>
    </lineage>
</organism>
<sequence>MVNDTAMERAKLTKTAVIDTRTLENSHKRLAELLKPGMTVLDVGCGTGAITSGIAELVGPNARVVGVDNNPILIEKARQTYKDLPGLSFEIADIYNLPFYGEFDIVTSARVLQWLSKPKDALNQMIQSTKENGRVLVLDYNHTKISWEPEIPETMKSFYKAFLQWRSDAGMDNEIADHLQHIFKDAGLTNIKITQQNENTKQDDHDFHDHITIWANVAQIKGKQMMEDGAITEDKLEQSQRDFSEWIKGCAKSQTMYLLAIEGTVNRELN</sequence>
<keyword evidence="2" id="KW-0830">Ubiquinone</keyword>
<accession>A0A0V8JGQ5</accession>
<dbReference type="PANTHER" id="PTHR43861">
    <property type="entry name" value="TRANS-ACONITATE 2-METHYLTRANSFERASE-RELATED"/>
    <property type="match status" value="1"/>
</dbReference>
<comment type="caution">
    <text evidence="2">The sequence shown here is derived from an EMBL/GenBank/DDBJ whole genome shotgun (WGS) entry which is preliminary data.</text>
</comment>
<dbReference type="Proteomes" id="UP000053681">
    <property type="component" value="Unassembled WGS sequence"/>
</dbReference>
<evidence type="ECO:0000313" key="2">
    <source>
        <dbReference type="EMBL" id="KSU86161.1"/>
    </source>
</evidence>
<dbReference type="SUPFAM" id="SSF53335">
    <property type="entry name" value="S-adenosyl-L-methionine-dependent methyltransferases"/>
    <property type="match status" value="1"/>
</dbReference>
<dbReference type="GO" id="GO:0032259">
    <property type="term" value="P:methylation"/>
    <property type="evidence" value="ECO:0007669"/>
    <property type="project" value="UniProtKB-KW"/>
</dbReference>
<dbReference type="InterPro" id="IPR025714">
    <property type="entry name" value="Methyltranfer_dom"/>
</dbReference>
<dbReference type="InterPro" id="IPR029063">
    <property type="entry name" value="SAM-dependent_MTases_sf"/>
</dbReference>
<dbReference type="EMBL" id="LNQP01000109">
    <property type="protein sequence ID" value="KSU86161.1"/>
    <property type="molecule type" value="Genomic_DNA"/>
</dbReference>